<feature type="signal peptide" evidence="1">
    <location>
        <begin position="1"/>
        <end position="20"/>
    </location>
</feature>
<comment type="caution">
    <text evidence="2">The sequence shown here is derived from an EMBL/GenBank/DDBJ whole genome shotgun (WGS) entry which is preliminary data.</text>
</comment>
<evidence type="ECO:0000313" key="2">
    <source>
        <dbReference type="EMBL" id="MEK8044922.1"/>
    </source>
</evidence>
<sequence>MRIVLLATVLATLLPLAATAADGGQGLRWDNANPAWSTWQARLSVTSTLPLDSTRPNLTPPAARAALRLSSDRYFNLAPLGDGGGLRATTALWLGPKTVALGSAAAIGPEAWNISAGQSAALIDNSEQAATAMPYLGLGYSTWWRKLGLGISADVGVLAQRPGGASLGRLLSGSDSLDLTLRSMQLSPVFQLNLSYSF</sequence>
<protein>
    <recommendedName>
        <fullName evidence="4">OmpW family protein</fullName>
    </recommendedName>
</protein>
<evidence type="ECO:0008006" key="4">
    <source>
        <dbReference type="Google" id="ProtNLM"/>
    </source>
</evidence>
<feature type="chain" id="PRO_5047142439" description="OmpW family protein" evidence="1">
    <location>
        <begin position="21"/>
        <end position="198"/>
    </location>
</feature>
<accession>A0ABU9BZA4</accession>
<evidence type="ECO:0000313" key="3">
    <source>
        <dbReference type="Proteomes" id="UP001379945"/>
    </source>
</evidence>
<gene>
    <name evidence="2" type="ORF">AACH00_01025</name>
</gene>
<evidence type="ECO:0000256" key="1">
    <source>
        <dbReference type="SAM" id="SignalP"/>
    </source>
</evidence>
<name>A0ABU9BZA4_9BURK</name>
<keyword evidence="3" id="KW-1185">Reference proteome</keyword>
<proteinExistence type="predicted"/>
<dbReference type="EMBL" id="JBBUTI010000001">
    <property type="protein sequence ID" value="MEK8044922.1"/>
    <property type="molecule type" value="Genomic_DNA"/>
</dbReference>
<dbReference type="Proteomes" id="UP001379945">
    <property type="component" value="Unassembled WGS sequence"/>
</dbReference>
<reference evidence="2 3" key="1">
    <citation type="submission" date="2024-04" db="EMBL/GenBank/DDBJ databases">
        <title>Novel species of the genus Ideonella isolated from streams.</title>
        <authorList>
            <person name="Lu H."/>
        </authorList>
    </citation>
    <scope>NUCLEOTIDE SEQUENCE [LARGE SCALE GENOMIC DNA]</scope>
    <source>
        <strain evidence="2 3">LYT19W</strain>
    </source>
</reference>
<organism evidence="2 3">
    <name type="scientific">Ideonella margarita</name>
    <dbReference type="NCBI Taxonomy" id="2984191"/>
    <lineage>
        <taxon>Bacteria</taxon>
        <taxon>Pseudomonadati</taxon>
        <taxon>Pseudomonadota</taxon>
        <taxon>Betaproteobacteria</taxon>
        <taxon>Burkholderiales</taxon>
        <taxon>Sphaerotilaceae</taxon>
        <taxon>Ideonella</taxon>
    </lineage>
</organism>
<dbReference type="RefSeq" id="WP_341397078.1">
    <property type="nucleotide sequence ID" value="NZ_JBBUTI010000001.1"/>
</dbReference>
<keyword evidence="1" id="KW-0732">Signal</keyword>